<evidence type="ECO:0000313" key="2">
    <source>
        <dbReference type="EMBL" id="AIG25957.1"/>
    </source>
</evidence>
<evidence type="ECO:0000259" key="1">
    <source>
        <dbReference type="PROSITE" id="PS50846"/>
    </source>
</evidence>
<proteinExistence type="predicted"/>
<feature type="domain" description="HMA" evidence="1">
    <location>
        <begin position="3"/>
        <end position="68"/>
    </location>
</feature>
<dbReference type="EMBL" id="CP007806">
    <property type="protein sequence ID" value="AIG25957.1"/>
    <property type="molecule type" value="Genomic_DNA"/>
</dbReference>
<reference evidence="2 3" key="1">
    <citation type="journal article" date="2011" name="J. Bacteriol.">
        <title>Genome sequence of Brevibacillus laterosporus LMG 15441, a pathogen of invertebrates.</title>
        <authorList>
            <person name="Djukic M."/>
            <person name="Poehlein A."/>
            <person name="Thurmer A."/>
            <person name="Daniel R."/>
        </authorList>
    </citation>
    <scope>NUCLEOTIDE SEQUENCE [LARGE SCALE GENOMIC DNA]</scope>
    <source>
        <strain evidence="2 3">LMG 15441</strain>
    </source>
</reference>
<dbReference type="AlphaFoldDB" id="A0A075R024"/>
<dbReference type="InterPro" id="IPR006121">
    <property type="entry name" value="HMA_dom"/>
</dbReference>
<dbReference type="KEGG" id="blr:BRLA_c016330"/>
<dbReference type="STRING" id="1042163.BRLA_c016330"/>
<dbReference type="InterPro" id="IPR036163">
    <property type="entry name" value="HMA_dom_sf"/>
</dbReference>
<dbReference type="GO" id="GO:0046872">
    <property type="term" value="F:metal ion binding"/>
    <property type="evidence" value="ECO:0007669"/>
    <property type="project" value="InterPro"/>
</dbReference>
<dbReference type="SUPFAM" id="SSF55008">
    <property type="entry name" value="HMA, heavy metal-associated domain"/>
    <property type="match status" value="1"/>
</dbReference>
<protein>
    <submittedName>
        <fullName evidence="2">Copper chaperone CopZ</fullName>
    </submittedName>
</protein>
<evidence type="ECO:0000313" key="3">
    <source>
        <dbReference type="Proteomes" id="UP000005850"/>
    </source>
</evidence>
<accession>A0A075R024</accession>
<gene>
    <name evidence="2" type="primary">copZ_1</name>
    <name evidence="2" type="ORF">BRLA_c016330</name>
</gene>
<dbReference type="CDD" id="cd00371">
    <property type="entry name" value="HMA"/>
    <property type="match status" value="1"/>
</dbReference>
<sequence length="74" mass="8157">MMTKTVLHVEGMSCKSCAAKIELACKALGAKKVQVDLVQKQVEIEHDTNCLEAILLQEHVEKLGYKVVEDSEGN</sequence>
<dbReference type="PROSITE" id="PS50846">
    <property type="entry name" value="HMA_2"/>
    <property type="match status" value="1"/>
</dbReference>
<dbReference type="HOGENOM" id="CLU_134973_10_1_9"/>
<dbReference type="Proteomes" id="UP000005850">
    <property type="component" value="Chromosome"/>
</dbReference>
<dbReference type="Gene3D" id="3.30.70.100">
    <property type="match status" value="1"/>
</dbReference>
<dbReference type="Pfam" id="PF00403">
    <property type="entry name" value="HMA"/>
    <property type="match status" value="1"/>
</dbReference>
<organism evidence="2 3">
    <name type="scientific">Brevibacillus laterosporus LMG 15441</name>
    <dbReference type="NCBI Taxonomy" id="1042163"/>
    <lineage>
        <taxon>Bacteria</taxon>
        <taxon>Bacillati</taxon>
        <taxon>Bacillota</taxon>
        <taxon>Bacilli</taxon>
        <taxon>Bacillales</taxon>
        <taxon>Paenibacillaceae</taxon>
        <taxon>Brevibacillus</taxon>
    </lineage>
</organism>
<keyword evidence="3" id="KW-1185">Reference proteome</keyword>
<name>A0A075R024_BRELA</name>
<dbReference type="RefSeq" id="WP_003337941.1">
    <property type="nucleotide sequence ID" value="NZ_CP007806.1"/>
</dbReference>